<dbReference type="Proteomes" id="UP001530315">
    <property type="component" value="Unassembled WGS sequence"/>
</dbReference>
<evidence type="ECO:0000256" key="2">
    <source>
        <dbReference type="SAM" id="SignalP"/>
    </source>
</evidence>
<name>A0ABD3NFS9_9STRA</name>
<evidence type="ECO:0008006" key="5">
    <source>
        <dbReference type="Google" id="ProtNLM"/>
    </source>
</evidence>
<feature type="region of interest" description="Disordered" evidence="1">
    <location>
        <begin position="23"/>
        <end position="56"/>
    </location>
</feature>
<feature type="chain" id="PRO_5044843141" description="Amine oxidase" evidence="2">
    <location>
        <begin position="20"/>
        <end position="475"/>
    </location>
</feature>
<proteinExistence type="predicted"/>
<feature type="compositionally biased region" description="Low complexity" evidence="1">
    <location>
        <begin position="156"/>
        <end position="167"/>
    </location>
</feature>
<protein>
    <recommendedName>
        <fullName evidence="5">Amine oxidase</fullName>
    </recommendedName>
</protein>
<sequence length="475" mass="50820">MKSLALVVTVVLGLNLAAAALSSPEADAPGDEPRGTDRCLSRPAPPEHKDGACDRSAQNARRIADHARNRSLPRESLVPDHVYLNMPEERTWTCPPEDAGAAGVDDDAVATAEHGRLGHPTRWVVYNRASGPVIVSRVNAAGVEVPATATATTGNSKSSSSSSSSSSAVWPRGPILLPGSMAVVEGRAGRVFVIREYEEVLVPHFVEGVLPRTLSFLPPPGEGGEGQTTATRFVSSDGASHVSGRPGRVLMRHRMGNIYVRNLHGVACPMVLYDHDKDKNAGRRGTPKDFNPNCNVLQKAFINKVGCPIDIYFSPKDMDRGDMPEGLEGPMLEEKYCEIFQKHLGPLEPYLASDPSTRNIDDGWRSPLTFVNTYNRHSFVARMSHDQSLVARISLDHDVVFDCPEPGRVGFGVAAEERGGTIEGEGAADAVGSWPANSTTSVRALDIDAVVCRLIDAKVDNSTAAHLVGVVSASA</sequence>
<feature type="compositionally biased region" description="Basic and acidic residues" evidence="1">
    <location>
        <begin position="31"/>
        <end position="53"/>
    </location>
</feature>
<organism evidence="3 4">
    <name type="scientific">Stephanodiscus triporus</name>
    <dbReference type="NCBI Taxonomy" id="2934178"/>
    <lineage>
        <taxon>Eukaryota</taxon>
        <taxon>Sar</taxon>
        <taxon>Stramenopiles</taxon>
        <taxon>Ochrophyta</taxon>
        <taxon>Bacillariophyta</taxon>
        <taxon>Coscinodiscophyceae</taxon>
        <taxon>Thalassiosirophycidae</taxon>
        <taxon>Stephanodiscales</taxon>
        <taxon>Stephanodiscaceae</taxon>
        <taxon>Stephanodiscus</taxon>
    </lineage>
</organism>
<feature type="region of interest" description="Disordered" evidence="1">
    <location>
        <begin position="150"/>
        <end position="169"/>
    </location>
</feature>
<evidence type="ECO:0000256" key="1">
    <source>
        <dbReference type="SAM" id="MobiDB-lite"/>
    </source>
</evidence>
<feature type="signal peptide" evidence="2">
    <location>
        <begin position="1"/>
        <end position="19"/>
    </location>
</feature>
<dbReference type="AlphaFoldDB" id="A0ABD3NFS9"/>
<evidence type="ECO:0000313" key="4">
    <source>
        <dbReference type="Proteomes" id="UP001530315"/>
    </source>
</evidence>
<dbReference type="EMBL" id="JALLAZ020001443">
    <property type="protein sequence ID" value="KAL3774843.1"/>
    <property type="molecule type" value="Genomic_DNA"/>
</dbReference>
<comment type="caution">
    <text evidence="3">The sequence shown here is derived from an EMBL/GenBank/DDBJ whole genome shotgun (WGS) entry which is preliminary data.</text>
</comment>
<accession>A0ABD3NFS9</accession>
<gene>
    <name evidence="3" type="ORF">ACHAW5_000825</name>
</gene>
<keyword evidence="4" id="KW-1185">Reference proteome</keyword>
<reference evidence="3 4" key="1">
    <citation type="submission" date="2024-10" db="EMBL/GenBank/DDBJ databases">
        <title>Updated reference genomes for cyclostephanoid diatoms.</title>
        <authorList>
            <person name="Roberts W.R."/>
            <person name="Alverson A.J."/>
        </authorList>
    </citation>
    <scope>NUCLEOTIDE SEQUENCE [LARGE SCALE GENOMIC DNA]</scope>
    <source>
        <strain evidence="3 4">AJA276-08</strain>
    </source>
</reference>
<keyword evidence="2" id="KW-0732">Signal</keyword>
<evidence type="ECO:0000313" key="3">
    <source>
        <dbReference type="EMBL" id="KAL3774843.1"/>
    </source>
</evidence>